<evidence type="ECO:0000313" key="4">
    <source>
        <dbReference type="EMBL" id="KZL63554.1"/>
    </source>
</evidence>
<evidence type="ECO:0000259" key="1">
    <source>
        <dbReference type="Pfam" id="PF01370"/>
    </source>
</evidence>
<feature type="domain" description="GST N-terminal" evidence="2">
    <location>
        <begin position="429"/>
        <end position="500"/>
    </location>
</feature>
<dbReference type="InterPro" id="IPR036291">
    <property type="entry name" value="NAD(P)-bd_dom_sf"/>
</dbReference>
<accession>A0A166LIE4</accession>
<dbReference type="EMBL" id="LFIW01002754">
    <property type="protein sequence ID" value="KZL63554.1"/>
    <property type="molecule type" value="Genomic_DNA"/>
</dbReference>
<dbReference type="Pfam" id="PF13409">
    <property type="entry name" value="GST_N_2"/>
    <property type="match status" value="1"/>
</dbReference>
<dbReference type="InterPro" id="IPR051783">
    <property type="entry name" value="NAD(P)-dependent_oxidoreduct"/>
</dbReference>
<dbReference type="PANTHER" id="PTHR48079:SF6">
    <property type="entry name" value="NAD(P)-BINDING DOMAIN-CONTAINING PROTEIN-RELATED"/>
    <property type="match status" value="1"/>
</dbReference>
<dbReference type="SUPFAM" id="SSF47616">
    <property type="entry name" value="GST C-terminal domain-like"/>
    <property type="match status" value="1"/>
</dbReference>
<feature type="non-terminal residue" evidence="4">
    <location>
        <position position="1"/>
    </location>
</feature>
<dbReference type="Gene3D" id="3.40.50.720">
    <property type="entry name" value="NAD(P)-binding Rossmann-like Domain"/>
    <property type="match status" value="1"/>
</dbReference>
<dbReference type="InterPro" id="IPR054416">
    <property type="entry name" value="GST_UstS-like_C"/>
</dbReference>
<name>A0A166LIE4_COLIC</name>
<dbReference type="Gene3D" id="3.40.30.10">
    <property type="entry name" value="Glutaredoxin"/>
    <property type="match status" value="1"/>
</dbReference>
<evidence type="ECO:0000259" key="3">
    <source>
        <dbReference type="Pfam" id="PF22041"/>
    </source>
</evidence>
<sequence>LTGLSASTFLREGYYDLGAVIIDLEDFAFTFNQAMAGNTHNILITGASGYLGGTLLARWASASITGYDKLYALVRTDAQKEAVRQYGAEPLTFSPRDEEEVRNVVLKNHITIVFYLIDAFESVGQENFIKALGEVARQTGQDVHFLHTTGAKMFSSHAGAPIDQPLLDTDPNLYQIQKSQKAAFRLMQTSIETNNTVIEQAEINGVRSYIFVPCIVYGKGEGFGNPISIQTVDIVKAARTAGRVHQITPGRPTWPVSHVIDNTSLYLQILRSIINGDNPGYGKRGYYLASSGSVAWDDLYAAIAKALYKRGVINDDSVVPADGTALEKMAEGLSTDTSLVTLRLAGKCTLTANHGAEIGWTPQFSPEHILEAAADEVDLILQNLKEDGSERCTVEKGRMRSLLMTFIVERKMSEQLTLFDIPDRNSTCWSLNPWKIRLALNYKGIDYKTEWLEYPEIEPRLKPTGLEGDPNQIAMFTCPTVQFPDGTYVMNSAKIIKRIEADYPEPSLQLNSEVLQQTYDLLSETFDNLCPVLLPIAPRDILSKRSAEYFWETRAKRYGMTLDELEKTQGGELAWAKAKESLQKTAALLDKTEGPFFLGNRFSYIDCVYVGFLFFAKRFSEESYQRIIQHSDSFDKLFKASETWLERKN</sequence>
<evidence type="ECO:0000259" key="2">
    <source>
        <dbReference type="Pfam" id="PF13409"/>
    </source>
</evidence>
<dbReference type="AlphaFoldDB" id="A0A166LIE4"/>
<evidence type="ECO:0000313" key="5">
    <source>
        <dbReference type="Proteomes" id="UP000076584"/>
    </source>
</evidence>
<dbReference type="Proteomes" id="UP000076584">
    <property type="component" value="Unassembled WGS sequence"/>
</dbReference>
<reference evidence="4 5" key="1">
    <citation type="submission" date="2015-06" db="EMBL/GenBank/DDBJ databases">
        <title>Survival trade-offs in plant roots during colonization by closely related pathogenic and mutualistic fungi.</title>
        <authorList>
            <person name="Hacquard S."/>
            <person name="Kracher B."/>
            <person name="Hiruma K."/>
            <person name="Weinman A."/>
            <person name="Muench P."/>
            <person name="Garrido Oter R."/>
            <person name="Ver Loren van Themaat E."/>
            <person name="Dallerey J.-F."/>
            <person name="Damm U."/>
            <person name="Henrissat B."/>
            <person name="Lespinet O."/>
            <person name="Thon M."/>
            <person name="Kemen E."/>
            <person name="McHardy A.C."/>
            <person name="Schulze-Lefert P."/>
            <person name="O'Connell R.J."/>
        </authorList>
    </citation>
    <scope>NUCLEOTIDE SEQUENCE [LARGE SCALE GENOMIC DNA]</scope>
    <source>
        <strain evidence="4 5">MAFF 238704</strain>
    </source>
</reference>
<dbReference type="InterPro" id="IPR001509">
    <property type="entry name" value="Epimerase_deHydtase"/>
</dbReference>
<dbReference type="Gene3D" id="1.20.1050.10">
    <property type="match status" value="1"/>
</dbReference>
<dbReference type="Pfam" id="PF01370">
    <property type="entry name" value="Epimerase"/>
    <property type="match status" value="1"/>
</dbReference>
<feature type="domain" description="NAD-dependent epimerase/dehydratase" evidence="1">
    <location>
        <begin position="42"/>
        <end position="277"/>
    </location>
</feature>
<dbReference type="GO" id="GO:0004029">
    <property type="term" value="F:aldehyde dehydrogenase (NAD+) activity"/>
    <property type="evidence" value="ECO:0007669"/>
    <property type="project" value="TreeGrafter"/>
</dbReference>
<dbReference type="SUPFAM" id="SSF52833">
    <property type="entry name" value="Thioredoxin-like"/>
    <property type="match status" value="1"/>
</dbReference>
<proteinExistence type="predicted"/>
<protein>
    <submittedName>
        <fullName evidence="4">Nad dependent epimerase dehydratase family protein</fullName>
    </submittedName>
</protein>
<feature type="domain" description="Glutathione S-transferase UstS-like C-terminal" evidence="3">
    <location>
        <begin position="524"/>
        <end position="644"/>
    </location>
</feature>
<organism evidence="4 5">
    <name type="scientific">Colletotrichum incanum</name>
    <name type="common">Soybean anthracnose fungus</name>
    <dbReference type="NCBI Taxonomy" id="1573173"/>
    <lineage>
        <taxon>Eukaryota</taxon>
        <taxon>Fungi</taxon>
        <taxon>Dikarya</taxon>
        <taxon>Ascomycota</taxon>
        <taxon>Pezizomycotina</taxon>
        <taxon>Sordariomycetes</taxon>
        <taxon>Hypocreomycetidae</taxon>
        <taxon>Glomerellales</taxon>
        <taxon>Glomerellaceae</taxon>
        <taxon>Colletotrichum</taxon>
        <taxon>Colletotrichum spaethianum species complex</taxon>
    </lineage>
</organism>
<dbReference type="InterPro" id="IPR036249">
    <property type="entry name" value="Thioredoxin-like_sf"/>
</dbReference>
<dbReference type="InterPro" id="IPR004045">
    <property type="entry name" value="Glutathione_S-Trfase_N"/>
</dbReference>
<gene>
    <name evidence="4" type="ORF">CI238_02909</name>
</gene>
<dbReference type="STRING" id="1573173.A0A166LIE4"/>
<dbReference type="Pfam" id="PF22041">
    <property type="entry name" value="GST_C_7"/>
    <property type="match status" value="1"/>
</dbReference>
<dbReference type="SUPFAM" id="SSF51735">
    <property type="entry name" value="NAD(P)-binding Rossmann-fold domains"/>
    <property type="match status" value="1"/>
</dbReference>
<dbReference type="GO" id="GO:0005737">
    <property type="term" value="C:cytoplasm"/>
    <property type="evidence" value="ECO:0007669"/>
    <property type="project" value="TreeGrafter"/>
</dbReference>
<keyword evidence="5" id="KW-1185">Reference proteome</keyword>
<dbReference type="PANTHER" id="PTHR48079">
    <property type="entry name" value="PROTEIN YEEZ"/>
    <property type="match status" value="1"/>
</dbReference>
<dbReference type="InterPro" id="IPR036282">
    <property type="entry name" value="Glutathione-S-Trfase_C_sf"/>
</dbReference>
<comment type="caution">
    <text evidence="4">The sequence shown here is derived from an EMBL/GenBank/DDBJ whole genome shotgun (WGS) entry which is preliminary data.</text>
</comment>